<dbReference type="Gene3D" id="3.30.230.70">
    <property type="entry name" value="GHMP Kinase, N-terminal domain"/>
    <property type="match status" value="1"/>
</dbReference>
<dbReference type="Pfam" id="PF01435">
    <property type="entry name" value="Peptidase_M48"/>
    <property type="match status" value="1"/>
</dbReference>
<evidence type="ECO:0000259" key="15">
    <source>
        <dbReference type="Pfam" id="PF01138"/>
    </source>
</evidence>
<keyword evidence="14" id="KW-0472">Membrane</keyword>
<organism evidence="18 19">
    <name type="scientific">Trametes pubescens</name>
    <name type="common">White-rot fungus</name>
    <dbReference type="NCBI Taxonomy" id="154538"/>
    <lineage>
        <taxon>Eukaryota</taxon>
        <taxon>Fungi</taxon>
        <taxon>Dikarya</taxon>
        <taxon>Basidiomycota</taxon>
        <taxon>Agaricomycotina</taxon>
        <taxon>Agaricomycetes</taxon>
        <taxon>Polyporales</taxon>
        <taxon>Polyporaceae</taxon>
        <taxon>Trametes</taxon>
    </lineage>
</organism>
<dbReference type="GO" id="GO:0016075">
    <property type="term" value="P:rRNA catabolic process"/>
    <property type="evidence" value="ECO:0007669"/>
    <property type="project" value="TreeGrafter"/>
</dbReference>
<keyword evidence="5" id="KW-0963">Cytoplasm</keyword>
<comment type="similarity">
    <text evidence="4">Belongs to the RNase PH family.</text>
</comment>
<feature type="region of interest" description="Disordered" evidence="13">
    <location>
        <begin position="223"/>
        <end position="268"/>
    </location>
</feature>
<dbReference type="InterPro" id="IPR020568">
    <property type="entry name" value="Ribosomal_Su5_D2-typ_SF"/>
</dbReference>
<dbReference type="GO" id="GO:0071035">
    <property type="term" value="P:nuclear polyadenylation-dependent rRNA catabolic process"/>
    <property type="evidence" value="ECO:0007669"/>
    <property type="project" value="TreeGrafter"/>
</dbReference>
<keyword evidence="14" id="KW-1133">Transmembrane helix</keyword>
<keyword evidence="12" id="KW-0539">Nucleus</keyword>
<dbReference type="EMBL" id="MNAD01001207">
    <property type="protein sequence ID" value="OJT07231.1"/>
    <property type="molecule type" value="Genomic_DNA"/>
</dbReference>
<feature type="domain" description="Peptidase M48" evidence="16">
    <location>
        <begin position="78"/>
        <end position="228"/>
    </location>
</feature>
<comment type="cofactor">
    <cofactor evidence="1">
        <name>Zn(2+)</name>
        <dbReference type="ChEBI" id="CHEBI:29105"/>
    </cofactor>
</comment>
<dbReference type="CDD" id="cd07331">
    <property type="entry name" value="M48C_Oma1_like"/>
    <property type="match status" value="1"/>
</dbReference>
<comment type="caution">
    <text evidence="18">The sequence shown here is derived from an EMBL/GenBank/DDBJ whole genome shotgun (WGS) entry which is preliminary data.</text>
</comment>
<dbReference type="CDD" id="cd11368">
    <property type="entry name" value="RNase_PH_RRP45"/>
    <property type="match status" value="1"/>
</dbReference>
<name>A0A1M2VI09_TRAPU</name>
<evidence type="ECO:0000256" key="7">
    <source>
        <dbReference type="ARBA" id="ARBA00022723"/>
    </source>
</evidence>
<dbReference type="GO" id="GO:0034475">
    <property type="term" value="P:U4 snRNA 3'-end processing"/>
    <property type="evidence" value="ECO:0007669"/>
    <property type="project" value="TreeGrafter"/>
</dbReference>
<feature type="domain" description="Exoribonuclease phosphorolytic" evidence="17">
    <location>
        <begin position="504"/>
        <end position="571"/>
    </location>
</feature>
<dbReference type="InterPro" id="IPR033100">
    <property type="entry name" value="Rrp45"/>
</dbReference>
<dbReference type="AlphaFoldDB" id="A0A1M2VI09"/>
<dbReference type="GO" id="GO:0046872">
    <property type="term" value="F:metal ion binding"/>
    <property type="evidence" value="ECO:0007669"/>
    <property type="project" value="UniProtKB-KW"/>
</dbReference>
<dbReference type="GO" id="GO:0000177">
    <property type="term" value="C:cytoplasmic exosome (RNase complex)"/>
    <property type="evidence" value="ECO:0007669"/>
    <property type="project" value="TreeGrafter"/>
</dbReference>
<evidence type="ECO:0000256" key="2">
    <source>
        <dbReference type="ARBA" id="ARBA00004123"/>
    </source>
</evidence>
<evidence type="ECO:0000256" key="6">
    <source>
        <dbReference type="ARBA" id="ARBA00022670"/>
    </source>
</evidence>
<accession>A0A1M2VI09</accession>
<dbReference type="GO" id="GO:0071028">
    <property type="term" value="P:nuclear mRNA surveillance"/>
    <property type="evidence" value="ECO:0007669"/>
    <property type="project" value="TreeGrafter"/>
</dbReference>
<evidence type="ECO:0000256" key="1">
    <source>
        <dbReference type="ARBA" id="ARBA00001947"/>
    </source>
</evidence>
<dbReference type="InterPro" id="IPR027408">
    <property type="entry name" value="PNPase/RNase_PH_dom_sf"/>
</dbReference>
<dbReference type="GO" id="GO:0035925">
    <property type="term" value="F:mRNA 3'-UTR AU-rich region binding"/>
    <property type="evidence" value="ECO:0007669"/>
    <property type="project" value="TreeGrafter"/>
</dbReference>
<dbReference type="STRING" id="154538.A0A1M2VI09"/>
<dbReference type="PANTHER" id="PTHR11097">
    <property type="entry name" value="EXOSOME COMPLEX EXONUCLEASE RIBOSOMAL RNA PROCESSING PROTEIN"/>
    <property type="match status" value="1"/>
</dbReference>
<evidence type="ECO:0000313" key="19">
    <source>
        <dbReference type="Proteomes" id="UP000184267"/>
    </source>
</evidence>
<feature type="domain" description="Exoribonuclease phosphorolytic" evidence="15">
    <location>
        <begin position="346"/>
        <end position="477"/>
    </location>
</feature>
<reference evidence="18 19" key="1">
    <citation type="submission" date="2016-10" db="EMBL/GenBank/DDBJ databases">
        <title>Genome sequence of the basidiomycete white-rot fungus Trametes pubescens.</title>
        <authorList>
            <person name="Makela M.R."/>
            <person name="Granchi Z."/>
            <person name="Peng M."/>
            <person name="De Vries R.P."/>
            <person name="Grigoriev I."/>
            <person name="Riley R."/>
            <person name="Hilden K."/>
        </authorList>
    </citation>
    <scope>NUCLEOTIDE SEQUENCE [LARGE SCALE GENOMIC DNA]</scope>
    <source>
        <strain evidence="18 19">FBCC735</strain>
    </source>
</reference>
<evidence type="ECO:0000256" key="10">
    <source>
        <dbReference type="ARBA" id="ARBA00022884"/>
    </source>
</evidence>
<dbReference type="Pfam" id="PF03725">
    <property type="entry name" value="RNase_PH_C"/>
    <property type="match status" value="1"/>
</dbReference>
<comment type="subcellular location">
    <subcellularLocation>
        <location evidence="3">Cytoplasm</location>
    </subcellularLocation>
    <subcellularLocation>
        <location evidence="2">Nucleus</location>
    </subcellularLocation>
</comment>
<dbReference type="Gene3D" id="3.30.2010.10">
    <property type="entry name" value="Metalloproteases ('zincins'), catalytic domain"/>
    <property type="match status" value="1"/>
</dbReference>
<keyword evidence="14" id="KW-0812">Transmembrane</keyword>
<protein>
    <submittedName>
        <fullName evidence="18">Exosome complex component rrp45</fullName>
    </submittedName>
</protein>
<keyword evidence="6" id="KW-0645">Protease</keyword>
<dbReference type="GO" id="GO:0034476">
    <property type="term" value="P:U5 snRNA 3'-end processing"/>
    <property type="evidence" value="ECO:0007669"/>
    <property type="project" value="TreeGrafter"/>
</dbReference>
<keyword evidence="19" id="KW-1185">Reference proteome</keyword>
<evidence type="ECO:0000256" key="11">
    <source>
        <dbReference type="ARBA" id="ARBA00023049"/>
    </source>
</evidence>
<keyword evidence="10" id="KW-0694">RNA-binding</keyword>
<feature type="transmembrane region" description="Helical" evidence="14">
    <location>
        <begin position="142"/>
        <end position="166"/>
    </location>
</feature>
<evidence type="ECO:0000256" key="5">
    <source>
        <dbReference type="ARBA" id="ARBA00022490"/>
    </source>
</evidence>
<dbReference type="InterPro" id="IPR001247">
    <property type="entry name" value="ExoRNase_PH_dom1"/>
</dbReference>
<keyword evidence="7" id="KW-0479">Metal-binding</keyword>
<dbReference type="Pfam" id="PF01138">
    <property type="entry name" value="RNase_PH"/>
    <property type="match status" value="1"/>
</dbReference>
<dbReference type="GO" id="GO:0034473">
    <property type="term" value="P:U1 snRNA 3'-end processing"/>
    <property type="evidence" value="ECO:0007669"/>
    <property type="project" value="TreeGrafter"/>
</dbReference>
<dbReference type="GO" id="GO:0071038">
    <property type="term" value="P:TRAMP-dependent tRNA surveillance pathway"/>
    <property type="evidence" value="ECO:0007669"/>
    <property type="project" value="TreeGrafter"/>
</dbReference>
<dbReference type="GO" id="GO:0000176">
    <property type="term" value="C:nuclear exosome (RNase complex)"/>
    <property type="evidence" value="ECO:0007669"/>
    <property type="project" value="TreeGrafter"/>
</dbReference>
<evidence type="ECO:0000256" key="13">
    <source>
        <dbReference type="SAM" id="MobiDB-lite"/>
    </source>
</evidence>
<evidence type="ECO:0000256" key="8">
    <source>
        <dbReference type="ARBA" id="ARBA00022801"/>
    </source>
</evidence>
<evidence type="ECO:0000256" key="9">
    <source>
        <dbReference type="ARBA" id="ARBA00022833"/>
    </source>
</evidence>
<evidence type="ECO:0000259" key="16">
    <source>
        <dbReference type="Pfam" id="PF01435"/>
    </source>
</evidence>
<proteinExistence type="inferred from homology"/>
<evidence type="ECO:0000256" key="4">
    <source>
        <dbReference type="ARBA" id="ARBA00006678"/>
    </source>
</evidence>
<dbReference type="GO" id="GO:0006508">
    <property type="term" value="P:proteolysis"/>
    <property type="evidence" value="ECO:0007669"/>
    <property type="project" value="UniProtKB-KW"/>
</dbReference>
<evidence type="ECO:0000256" key="3">
    <source>
        <dbReference type="ARBA" id="ARBA00004496"/>
    </source>
</evidence>
<keyword evidence="11" id="KW-0482">Metalloprotease</keyword>
<dbReference type="SUPFAM" id="SSF55666">
    <property type="entry name" value="Ribonuclease PH domain 2-like"/>
    <property type="match status" value="1"/>
</dbReference>
<dbReference type="OrthoDB" id="10264038at2759"/>
<evidence type="ECO:0000256" key="14">
    <source>
        <dbReference type="SAM" id="Phobius"/>
    </source>
</evidence>
<keyword evidence="9" id="KW-0862">Zinc</keyword>
<evidence type="ECO:0000313" key="18">
    <source>
        <dbReference type="EMBL" id="OJT07231.1"/>
    </source>
</evidence>
<dbReference type="GO" id="GO:0000467">
    <property type="term" value="P:exonucleolytic trimming to generate mature 3'-end of 5.8S rRNA from tricistronic rRNA transcript (SSU-rRNA, 5.8S rRNA, LSU-rRNA)"/>
    <property type="evidence" value="ECO:0007669"/>
    <property type="project" value="TreeGrafter"/>
</dbReference>
<evidence type="ECO:0000256" key="12">
    <source>
        <dbReference type="ARBA" id="ARBA00023242"/>
    </source>
</evidence>
<dbReference type="PANTHER" id="PTHR11097:SF14">
    <property type="entry name" value="EXOSOME COMPLEX COMPONENT RRP45"/>
    <property type="match status" value="1"/>
</dbReference>
<dbReference type="InterPro" id="IPR015847">
    <property type="entry name" value="ExoRNase_PH_dom2"/>
</dbReference>
<dbReference type="SUPFAM" id="SSF54211">
    <property type="entry name" value="Ribosomal protein S5 domain 2-like"/>
    <property type="match status" value="1"/>
</dbReference>
<gene>
    <name evidence="18" type="ORF">TRAPUB_1908</name>
</gene>
<dbReference type="GO" id="GO:0004222">
    <property type="term" value="F:metalloendopeptidase activity"/>
    <property type="evidence" value="ECO:0007669"/>
    <property type="project" value="InterPro"/>
</dbReference>
<dbReference type="InterPro" id="IPR036345">
    <property type="entry name" value="ExoRNase_PH_dom2_sf"/>
</dbReference>
<keyword evidence="8" id="KW-0378">Hydrolase</keyword>
<dbReference type="InterPro" id="IPR050590">
    <property type="entry name" value="Exosome_comp_Rrp42_subfam"/>
</dbReference>
<sequence>MQLAEESHQQLLQQFKGKVLPPNHPLTRHIRRVVERILEANNLGILKPSGEQPRVLSSADVWSATGTDDLPPDVGGNLKEWHLFVVDDKSMINAMTSFGNIIVFTGILPVAKDENGLAAVLGHEIGHAVARHVPERYSSAKIFIFLAMMLDLLGIPFSGFVARVLYDLPNSRTQEFEADKIGLRLSARACYDPQAVPQMFDRLGQLEQAMNGRHIDFLTTHPTSEKRSQIPRWHKPPPPPPPAVVHDHPRSLPDSPPKPPTQPAALPDPSSGILALLVTVASSSSVAAHPLYPLDSHVHAYYESSQPEHLPCNMPRPPSPSIPEKEFVYGALKESLRLDGRAMLEMRPPMLTFGPELGWVECSLGKTRVLAQVDGKMVKPLPERPLEGIITIHSELSSMASNEFEPGRPSDQEVTITRMLDKVLRRSDAVDKESLCVLAGQRVWHIRLTIHVLSDAGNMLDCACLAGIVALKHFRRPEVEVQGDEVTIHHPSERAPVPLALHHAPFCFTFAFFPDTTTPPLLDPSHLEETLSAGLLSVALNAQRELCVVQKAGGVPLASADVLAIMDVAVQKARELDKIVESALKVDWAGRNVEVR</sequence>
<dbReference type="Proteomes" id="UP000184267">
    <property type="component" value="Unassembled WGS sequence"/>
</dbReference>
<dbReference type="InterPro" id="IPR001915">
    <property type="entry name" value="Peptidase_M48"/>
</dbReference>
<evidence type="ECO:0000259" key="17">
    <source>
        <dbReference type="Pfam" id="PF03725"/>
    </source>
</evidence>